<dbReference type="PANTHER" id="PTHR47510:SF3">
    <property type="entry name" value="ENDO_EXONUCLEASE_PHOSPHATASE DOMAIN-CONTAINING PROTEIN"/>
    <property type="match status" value="1"/>
</dbReference>
<feature type="compositionally biased region" description="Low complexity" evidence="1">
    <location>
        <begin position="32"/>
        <end position="51"/>
    </location>
</feature>
<dbReference type="InterPro" id="IPR036691">
    <property type="entry name" value="Endo/exonu/phosph_ase_sf"/>
</dbReference>
<sequence length="831" mass="94973">MANNDDFVFIDNLRIDAIGKTSEAANRFFKPNTSAGTTTNPANNPTNDNSTIQETSPLDVGNDNSGKACRGPTMGEFDSALHCIARLKGLKIASINVNSLLKHIEEIRHLLFKFPLDIFAINESKIDDSVMNGEISIPGFNLIRKDRNRAGGGVVLYIRDNLSYLDRNDLVPDRLEMLCAEITRPFSKSLFVCTWYRPPKSNLSLFNDCDVFFQKCKSENKELIIIGDINCNVMKTSPDAHTRQLNFLCSLYQLDQLINKPTRETNTLATLIDLVLTNAKENIWTSGVIDLGMSDHSLIYVVRKFTLPKLKPNVKEVRDYKHFNAEYFIGDLTRMPWHVINQYNNPNEGWRVWKSFFNEILNIHAPIRHKRVKGNSVPWITPEIKCMMRNRDYHKKYAIKHSSQPHWESFQFLRNKVNAEMRNVKSKYFHDKNTDCSVMNDPKKTWKLINSLLGKNNKSNNVNELLVDSTYFSKVSPISVDSVASTLRGLKACKATGLDKIPAKILKLSANIIAPSLTFIFNLSLATGIYIDEWMRARVTPIFKSGDKRQCENYRPISILPVVSKAFEKEVFRQVYRYLSESSLLSKFQSGFRPKHSTVTALIQMCDEWLENMDNGKLNGVVFIDIKKAFDSINHRILLNKTNEQFGIFGVELKWFESYLTNREQQCNVNGELSSNKIITCGVPQGSILGPLLFLLYINDLPDCLKSTNPCMYADDTQIFSSSYDANELVVNLNSDLAHVCNWLKENRLQMHPSKCKMMFIGSPYNLNNIMREEPESDLDSDDQNYMDGNVMDPLYGEEADETNSSHDEEEFSEEKFQLPVIDGNIRIEPK</sequence>
<keyword evidence="3" id="KW-1185">Reference proteome</keyword>
<dbReference type="Gene3D" id="3.60.10.10">
    <property type="entry name" value="Endonuclease/exonuclease/phosphatase"/>
    <property type="match status" value="1"/>
</dbReference>
<dbReference type="PROSITE" id="PS50878">
    <property type="entry name" value="RT_POL"/>
    <property type="match status" value="1"/>
</dbReference>
<dbReference type="GO" id="GO:0003824">
    <property type="term" value="F:catalytic activity"/>
    <property type="evidence" value="ECO:0007669"/>
    <property type="project" value="InterPro"/>
</dbReference>
<dbReference type="AlphaFoldDB" id="A0A6S7GC66"/>
<dbReference type="InterPro" id="IPR000477">
    <property type="entry name" value="RT_dom"/>
</dbReference>
<accession>A0A6S7GC66</accession>
<name>A0A6S7GC66_PARCT</name>
<dbReference type="EMBL" id="CACRXK020001084">
    <property type="protein sequence ID" value="CAB3986869.1"/>
    <property type="molecule type" value="Genomic_DNA"/>
</dbReference>
<evidence type="ECO:0000256" key="1">
    <source>
        <dbReference type="SAM" id="MobiDB-lite"/>
    </source>
</evidence>
<dbReference type="Pfam" id="PF00078">
    <property type="entry name" value="RVT_1"/>
    <property type="match status" value="1"/>
</dbReference>
<evidence type="ECO:0000313" key="3">
    <source>
        <dbReference type="Proteomes" id="UP001152795"/>
    </source>
</evidence>
<proteinExistence type="predicted"/>
<feature type="compositionally biased region" description="Acidic residues" evidence="1">
    <location>
        <begin position="796"/>
        <end position="813"/>
    </location>
</feature>
<dbReference type="OrthoDB" id="8035081at2759"/>
<dbReference type="PANTHER" id="PTHR47510">
    <property type="entry name" value="REVERSE TRANSCRIPTASE DOMAIN-CONTAINING PROTEIN"/>
    <property type="match status" value="1"/>
</dbReference>
<organism evidence="2 3">
    <name type="scientific">Paramuricea clavata</name>
    <name type="common">Red gorgonian</name>
    <name type="synonym">Violescent sea-whip</name>
    <dbReference type="NCBI Taxonomy" id="317549"/>
    <lineage>
        <taxon>Eukaryota</taxon>
        <taxon>Metazoa</taxon>
        <taxon>Cnidaria</taxon>
        <taxon>Anthozoa</taxon>
        <taxon>Octocorallia</taxon>
        <taxon>Malacalcyonacea</taxon>
        <taxon>Plexauridae</taxon>
        <taxon>Paramuricea</taxon>
    </lineage>
</organism>
<feature type="region of interest" description="Disordered" evidence="1">
    <location>
        <begin position="29"/>
        <end position="67"/>
    </location>
</feature>
<gene>
    <name evidence="2" type="ORF">PACLA_8A002701</name>
</gene>
<dbReference type="InterPro" id="IPR005135">
    <property type="entry name" value="Endo/exonuclease/phosphatase"/>
</dbReference>
<dbReference type="CDD" id="cd01650">
    <property type="entry name" value="RT_nLTR_like"/>
    <property type="match status" value="1"/>
</dbReference>
<comment type="caution">
    <text evidence="2">The sequence shown here is derived from an EMBL/GenBank/DDBJ whole genome shotgun (WGS) entry which is preliminary data.</text>
</comment>
<protein>
    <submittedName>
        <fullName evidence="2">Uncharacterized protein</fullName>
    </submittedName>
</protein>
<dbReference type="InterPro" id="IPR043502">
    <property type="entry name" value="DNA/RNA_pol_sf"/>
</dbReference>
<reference evidence="2" key="1">
    <citation type="submission" date="2020-04" db="EMBL/GenBank/DDBJ databases">
        <authorList>
            <person name="Alioto T."/>
            <person name="Alioto T."/>
            <person name="Gomez Garrido J."/>
        </authorList>
    </citation>
    <scope>NUCLEOTIDE SEQUENCE</scope>
    <source>
        <strain evidence="2">A484AB</strain>
    </source>
</reference>
<feature type="compositionally biased region" description="Acidic residues" evidence="1">
    <location>
        <begin position="775"/>
        <end position="785"/>
    </location>
</feature>
<dbReference type="Proteomes" id="UP001152795">
    <property type="component" value="Unassembled WGS sequence"/>
</dbReference>
<evidence type="ECO:0000313" key="2">
    <source>
        <dbReference type="EMBL" id="CAB3986869.1"/>
    </source>
</evidence>
<dbReference type="SUPFAM" id="SSF56219">
    <property type="entry name" value="DNase I-like"/>
    <property type="match status" value="1"/>
</dbReference>
<feature type="region of interest" description="Disordered" evidence="1">
    <location>
        <begin position="775"/>
        <end position="816"/>
    </location>
</feature>
<dbReference type="Pfam" id="PF03372">
    <property type="entry name" value="Exo_endo_phos"/>
    <property type="match status" value="1"/>
</dbReference>
<dbReference type="SUPFAM" id="SSF56672">
    <property type="entry name" value="DNA/RNA polymerases"/>
    <property type="match status" value="1"/>
</dbReference>